<keyword evidence="10" id="KW-1185">Reference proteome</keyword>
<accession>A0ABU1UZR5</accession>
<comment type="caution">
    <text evidence="9">The sequence shown here is derived from an EMBL/GenBank/DDBJ whole genome shotgun (WGS) entry which is preliminary data.</text>
</comment>
<dbReference type="PANTHER" id="PTHR30572">
    <property type="entry name" value="MEMBRANE COMPONENT OF TRANSPORTER-RELATED"/>
    <property type="match status" value="1"/>
</dbReference>
<feature type="domain" description="ABC3 transporter permease C-terminal" evidence="7">
    <location>
        <begin position="269"/>
        <end position="388"/>
    </location>
</feature>
<dbReference type="InterPro" id="IPR003838">
    <property type="entry name" value="ABC3_permease_C"/>
</dbReference>
<dbReference type="InterPro" id="IPR025857">
    <property type="entry name" value="MacB_PCD"/>
</dbReference>
<evidence type="ECO:0000256" key="1">
    <source>
        <dbReference type="ARBA" id="ARBA00004651"/>
    </source>
</evidence>
<evidence type="ECO:0000259" key="7">
    <source>
        <dbReference type="Pfam" id="PF02687"/>
    </source>
</evidence>
<keyword evidence="2" id="KW-1003">Cell membrane</keyword>
<evidence type="ECO:0000259" key="8">
    <source>
        <dbReference type="Pfam" id="PF12704"/>
    </source>
</evidence>
<dbReference type="Proteomes" id="UP001253595">
    <property type="component" value="Unassembled WGS sequence"/>
</dbReference>
<dbReference type="Pfam" id="PF02687">
    <property type="entry name" value="FtsX"/>
    <property type="match status" value="1"/>
</dbReference>
<feature type="transmembrane region" description="Helical" evidence="6">
    <location>
        <begin position="329"/>
        <end position="349"/>
    </location>
</feature>
<keyword evidence="5 6" id="KW-0472">Membrane</keyword>
<evidence type="ECO:0000256" key="4">
    <source>
        <dbReference type="ARBA" id="ARBA00022989"/>
    </source>
</evidence>
<evidence type="ECO:0000256" key="6">
    <source>
        <dbReference type="SAM" id="Phobius"/>
    </source>
</evidence>
<dbReference type="RefSeq" id="WP_310073187.1">
    <property type="nucleotide sequence ID" value="NZ_JAVDVX010000004.1"/>
</dbReference>
<dbReference type="EMBL" id="JAVDVX010000004">
    <property type="protein sequence ID" value="MDR7090676.1"/>
    <property type="molecule type" value="Genomic_DNA"/>
</dbReference>
<feature type="transmembrane region" description="Helical" evidence="6">
    <location>
        <begin position="23"/>
        <end position="44"/>
    </location>
</feature>
<feature type="transmembrane region" description="Helical" evidence="6">
    <location>
        <begin position="263"/>
        <end position="281"/>
    </location>
</feature>
<gene>
    <name evidence="9" type="ORF">J2X05_002700</name>
</gene>
<keyword evidence="3 6" id="KW-0812">Transmembrane</keyword>
<comment type="subcellular location">
    <subcellularLocation>
        <location evidence="1">Cell membrane</location>
        <topology evidence="1">Multi-pass membrane protein</topology>
    </subcellularLocation>
</comment>
<evidence type="ECO:0000313" key="10">
    <source>
        <dbReference type="Proteomes" id="UP001253595"/>
    </source>
</evidence>
<dbReference type="PANTHER" id="PTHR30572:SF15">
    <property type="entry name" value="ABC TRANSPORTER PERMEASE"/>
    <property type="match status" value="1"/>
</dbReference>
<name>A0ABU1UZR5_9GAMM</name>
<evidence type="ECO:0000256" key="3">
    <source>
        <dbReference type="ARBA" id="ARBA00022692"/>
    </source>
</evidence>
<keyword evidence="4 6" id="KW-1133">Transmembrane helix</keyword>
<dbReference type="Pfam" id="PF12704">
    <property type="entry name" value="MacB_PCD"/>
    <property type="match status" value="1"/>
</dbReference>
<evidence type="ECO:0000313" key="9">
    <source>
        <dbReference type="EMBL" id="MDR7090676.1"/>
    </source>
</evidence>
<protein>
    <submittedName>
        <fullName evidence="9">ABC transport system permease protein</fullName>
    </submittedName>
</protein>
<dbReference type="InterPro" id="IPR050250">
    <property type="entry name" value="Macrolide_Exporter_MacB"/>
</dbReference>
<sequence length="396" mass="42574">MFNSIAQIIVITLMNLRNLPQRLGTSSVAVFGVACVVGVFIGVLSMASGFQRTMVSAGAEDVLIMMRAGATSEMSSGMGYDQTQLIANLPGIAKLDGKPLSSPELFVIVDIPMRTKDSNANAPLRGVEPMAFEVRNSFKIIEGRNFEPGKNELIVGRGAQKQFANLNVGSVVKFGQTEWTVVGVFESGGGLAESELWCDAKILQNAYRRGNSYQIVRVKLDDKKSMDTVKEAIAADPKFNLDVKRETDYLAEQSEPLSKFIKMVGYPLAFLMALGAIFGAVNTMYTSVANRTREIATLRAIGFGATPVAISTLVESLVLAVIGGVIGSVIVYFIFNGYTVSTLNFASFSQVVFDFAVTPDLLVQGVIFATVIGFIGGFFPAIRAARLPVATALREV</sequence>
<organism evidence="9 10">
    <name type="scientific">Cellvibrio fibrivorans</name>
    <dbReference type="NCBI Taxonomy" id="126350"/>
    <lineage>
        <taxon>Bacteria</taxon>
        <taxon>Pseudomonadati</taxon>
        <taxon>Pseudomonadota</taxon>
        <taxon>Gammaproteobacteria</taxon>
        <taxon>Cellvibrionales</taxon>
        <taxon>Cellvibrionaceae</taxon>
        <taxon>Cellvibrio</taxon>
    </lineage>
</organism>
<reference evidence="9 10" key="1">
    <citation type="submission" date="2023-07" db="EMBL/GenBank/DDBJ databases">
        <title>Sorghum-associated microbial communities from plants grown in Nebraska, USA.</title>
        <authorList>
            <person name="Schachtman D."/>
        </authorList>
    </citation>
    <scope>NUCLEOTIDE SEQUENCE [LARGE SCALE GENOMIC DNA]</scope>
    <source>
        <strain evidence="9 10">BE190</strain>
    </source>
</reference>
<evidence type="ECO:0000256" key="5">
    <source>
        <dbReference type="ARBA" id="ARBA00023136"/>
    </source>
</evidence>
<feature type="transmembrane region" description="Helical" evidence="6">
    <location>
        <begin position="361"/>
        <end position="382"/>
    </location>
</feature>
<feature type="domain" description="MacB-like periplasmic core" evidence="8">
    <location>
        <begin position="27"/>
        <end position="235"/>
    </location>
</feature>
<proteinExistence type="predicted"/>
<evidence type="ECO:0000256" key="2">
    <source>
        <dbReference type="ARBA" id="ARBA00022475"/>
    </source>
</evidence>
<feature type="transmembrane region" description="Helical" evidence="6">
    <location>
        <begin position="301"/>
        <end position="322"/>
    </location>
</feature>